<comment type="caution">
    <text evidence="4">The sequence shown here is derived from an EMBL/GenBank/DDBJ whole genome shotgun (WGS) entry which is preliminary data.</text>
</comment>
<organism evidence="4 5">
    <name type="scientific">Mycena albidolilacea</name>
    <dbReference type="NCBI Taxonomy" id="1033008"/>
    <lineage>
        <taxon>Eukaryota</taxon>
        <taxon>Fungi</taxon>
        <taxon>Dikarya</taxon>
        <taxon>Basidiomycota</taxon>
        <taxon>Agaricomycotina</taxon>
        <taxon>Agaricomycetes</taxon>
        <taxon>Agaricomycetidae</taxon>
        <taxon>Agaricales</taxon>
        <taxon>Marasmiineae</taxon>
        <taxon>Mycenaceae</taxon>
        <taxon>Mycena</taxon>
    </lineage>
</organism>
<keyword evidence="1" id="KW-0863">Zinc-finger</keyword>
<keyword evidence="5" id="KW-1185">Reference proteome</keyword>
<dbReference type="AlphaFoldDB" id="A0AAD6ZZ15"/>
<dbReference type="PROSITE" id="PS00028">
    <property type="entry name" value="ZINC_FINGER_C2H2_1"/>
    <property type="match status" value="1"/>
</dbReference>
<evidence type="ECO:0000256" key="1">
    <source>
        <dbReference type="PROSITE-ProRule" id="PRU00042"/>
    </source>
</evidence>
<dbReference type="InterPro" id="IPR041078">
    <property type="entry name" value="Plavaka"/>
</dbReference>
<evidence type="ECO:0000313" key="5">
    <source>
        <dbReference type="Proteomes" id="UP001218218"/>
    </source>
</evidence>
<dbReference type="Proteomes" id="UP001218218">
    <property type="component" value="Unassembled WGS sequence"/>
</dbReference>
<dbReference type="InterPro" id="IPR013087">
    <property type="entry name" value="Znf_C2H2_type"/>
</dbReference>
<gene>
    <name evidence="4" type="ORF">DFH08DRAFT_701776</name>
</gene>
<feature type="region of interest" description="Disordered" evidence="2">
    <location>
        <begin position="665"/>
        <end position="700"/>
    </location>
</feature>
<keyword evidence="1" id="KW-0479">Metal-binding</keyword>
<feature type="domain" description="C2H2-type" evidence="3">
    <location>
        <begin position="12"/>
        <end position="40"/>
    </location>
</feature>
<dbReference type="Pfam" id="PF18759">
    <property type="entry name" value="Plavaka"/>
    <property type="match status" value="1"/>
</dbReference>
<dbReference type="PROSITE" id="PS50157">
    <property type="entry name" value="ZINC_FINGER_C2H2_2"/>
    <property type="match status" value="1"/>
</dbReference>
<dbReference type="EMBL" id="JARIHO010000022">
    <property type="protein sequence ID" value="KAJ7343803.1"/>
    <property type="molecule type" value="Genomic_DNA"/>
</dbReference>
<dbReference type="GO" id="GO:0008270">
    <property type="term" value="F:zinc ion binding"/>
    <property type="evidence" value="ECO:0007669"/>
    <property type="project" value="UniProtKB-KW"/>
</dbReference>
<reference evidence="4" key="1">
    <citation type="submission" date="2023-03" db="EMBL/GenBank/DDBJ databases">
        <title>Massive genome expansion in bonnet fungi (Mycena s.s.) driven by repeated elements and novel gene families across ecological guilds.</title>
        <authorList>
            <consortium name="Lawrence Berkeley National Laboratory"/>
            <person name="Harder C.B."/>
            <person name="Miyauchi S."/>
            <person name="Viragh M."/>
            <person name="Kuo A."/>
            <person name="Thoen E."/>
            <person name="Andreopoulos B."/>
            <person name="Lu D."/>
            <person name="Skrede I."/>
            <person name="Drula E."/>
            <person name="Henrissat B."/>
            <person name="Morin E."/>
            <person name="Kohler A."/>
            <person name="Barry K."/>
            <person name="LaButti K."/>
            <person name="Morin E."/>
            <person name="Salamov A."/>
            <person name="Lipzen A."/>
            <person name="Mereny Z."/>
            <person name="Hegedus B."/>
            <person name="Baldrian P."/>
            <person name="Stursova M."/>
            <person name="Weitz H."/>
            <person name="Taylor A."/>
            <person name="Grigoriev I.V."/>
            <person name="Nagy L.G."/>
            <person name="Martin F."/>
            <person name="Kauserud H."/>
        </authorList>
    </citation>
    <scope>NUCLEOTIDE SEQUENCE</scope>
    <source>
        <strain evidence="4">CBHHK002</strain>
    </source>
</reference>
<feature type="compositionally biased region" description="Acidic residues" evidence="2">
    <location>
        <begin position="676"/>
        <end position="685"/>
    </location>
</feature>
<evidence type="ECO:0000313" key="4">
    <source>
        <dbReference type="EMBL" id="KAJ7343803.1"/>
    </source>
</evidence>
<sequence length="921" mass="104164">MDLSFNGGHPSFACPLCPRKCTTSGGLARHYNMQHREFTPVSEDDEEHRHSTDLHDDINARPCDINGNYLPSHSPPPPLASLNGQAPLSWQPFASRTEFDFAHFHFVEAQSSAGAINTALDLWAAQILKYGEDIPWKNAAELYSTIDSIQHGDAPWKVYKIRYQGQLPAGTPPKWMTQTYELCTRDVRAVLHTQLTTTDFKGQFNYTPYRQFNGKGRRVWSNLMSGDWAWKQADDIAQDPSMHGCMLVPLGAGSDKTTVSVATGHQEYHPVYVTPGNITNIVRRAHGNGVLPASFLPIPKASKRQRKTVAYQRFVRQMYHACLALIFEPLKAGMTTPEVVRCPDGHFRRAVYTLGPYIADYPEQVWLACIVQNWCPKCDAPAKDLDSPGARIQTQAKTDLLITTFDPGILWDDFGIRHDVVPYTHGFPRAEIYELLSPDLLHQIIKGTFKDHLVEWVMEYLHDKHGQTRALEIIADIDHRISAVPSFPGLRRFPDGRDFQQWTGDDSKALMKVYLAAIAGHVPPAMLRCMSAFLDFCYLVRRNAISADTLDEIQDALNRFHTYRDIFIATGVRVTISLPRQHSMVHYIPSIILFGSPNGLCSSITESKHIKAVKEPWRRSNRHNALIQMLRTLTRLDRLAAIRSIFASQGMMQGSTSSYAAQTLRGEAPEAPEPTKDDDDDDDGGDSPGPKSLSSVELARTPQRAFPKNITDLAAHIQQPLLPELVRRFLYDQLNPDSNISSSAVPLDSCPRFDGRVRVFLSAVARFYAPSDLCGAGGMYRERIRANPKWHGKYPRYDTVFVVTDPDLPGMHGMEIGRVFLFFSFTHSDTHYPCALVQWYRRSRQDDDTGMWVVTPEVERNRRPTLAVLHLDCIARAAHLLPVYGSELLPDDFHFSYSLDSFRAFFVNRYTDHHTHEFLSE</sequence>
<accession>A0AAD6ZZ15</accession>
<protein>
    <recommendedName>
        <fullName evidence="3">C2H2-type domain-containing protein</fullName>
    </recommendedName>
</protein>
<name>A0AAD6ZZ15_9AGAR</name>
<proteinExistence type="predicted"/>
<evidence type="ECO:0000259" key="3">
    <source>
        <dbReference type="PROSITE" id="PS50157"/>
    </source>
</evidence>
<keyword evidence="1" id="KW-0862">Zinc</keyword>
<evidence type="ECO:0000256" key="2">
    <source>
        <dbReference type="SAM" id="MobiDB-lite"/>
    </source>
</evidence>